<comment type="caution">
    <text evidence="1">The sequence shown here is derived from an EMBL/GenBank/DDBJ whole genome shotgun (WGS) entry which is preliminary data.</text>
</comment>
<protein>
    <submittedName>
        <fullName evidence="1">Uncharacterized protein</fullName>
    </submittedName>
</protein>
<evidence type="ECO:0000313" key="1">
    <source>
        <dbReference type="EMBL" id="KAJ3521645.1"/>
    </source>
</evidence>
<gene>
    <name evidence="1" type="ORF">NM208_g13199</name>
</gene>
<dbReference type="EMBL" id="JANRMS010002626">
    <property type="protein sequence ID" value="KAJ3521645.1"/>
    <property type="molecule type" value="Genomic_DNA"/>
</dbReference>
<name>A0ACC1RMH4_9HYPO</name>
<keyword evidence="2" id="KW-1185">Reference proteome</keyword>
<evidence type="ECO:0000313" key="2">
    <source>
        <dbReference type="Proteomes" id="UP001148629"/>
    </source>
</evidence>
<reference evidence="1" key="1">
    <citation type="submission" date="2022-08" db="EMBL/GenBank/DDBJ databases">
        <title>Genome Sequence of Fusarium decemcellulare.</title>
        <authorList>
            <person name="Buettner E."/>
        </authorList>
    </citation>
    <scope>NUCLEOTIDE SEQUENCE</scope>
    <source>
        <strain evidence="1">Babe19</strain>
    </source>
</reference>
<organism evidence="1 2">
    <name type="scientific">Fusarium decemcellulare</name>
    <dbReference type="NCBI Taxonomy" id="57161"/>
    <lineage>
        <taxon>Eukaryota</taxon>
        <taxon>Fungi</taxon>
        <taxon>Dikarya</taxon>
        <taxon>Ascomycota</taxon>
        <taxon>Pezizomycotina</taxon>
        <taxon>Sordariomycetes</taxon>
        <taxon>Hypocreomycetidae</taxon>
        <taxon>Hypocreales</taxon>
        <taxon>Nectriaceae</taxon>
        <taxon>Fusarium</taxon>
        <taxon>Fusarium decemcellulare species complex</taxon>
    </lineage>
</organism>
<sequence length="175" mass="19718">MSGKTFNVGIVGYGASAKIFHIPFLTQTPQFKLYSIVQRSPKEGNSAPNDYPDIKHYTDYKQLFADPAVDLVVIGTPPGNHFELTKAALEAGKHVLTEKPFNRRWDNDFVTVKKLVSEGTLGRIIQFDTHFDRYKAVPSNNWKLDLTIAQGLHALWQASGRAWPPSQPAQRQIRL</sequence>
<dbReference type="Proteomes" id="UP001148629">
    <property type="component" value="Unassembled WGS sequence"/>
</dbReference>
<accession>A0ACC1RMH4</accession>
<proteinExistence type="predicted"/>